<keyword evidence="1" id="KW-0677">Repeat</keyword>
<evidence type="ECO:0000313" key="3">
    <source>
        <dbReference type="EMBL" id="SPJ71857.1"/>
    </source>
</evidence>
<evidence type="ECO:0000313" key="4">
    <source>
        <dbReference type="Proteomes" id="UP001187734"/>
    </source>
</evidence>
<dbReference type="SMART" id="SM00382">
    <property type="entry name" value="AAA"/>
    <property type="match status" value="1"/>
</dbReference>
<dbReference type="SUPFAM" id="SSF48403">
    <property type="entry name" value="Ankyrin repeat"/>
    <property type="match status" value="1"/>
</dbReference>
<dbReference type="Pfam" id="PF24883">
    <property type="entry name" value="NPHP3_N"/>
    <property type="match status" value="1"/>
</dbReference>
<dbReference type="InterPro" id="IPR054471">
    <property type="entry name" value="GPIID_WHD"/>
</dbReference>
<dbReference type="InterPro" id="IPR002110">
    <property type="entry name" value="Ankyrin_rpt"/>
</dbReference>
<feature type="domain" description="NACHT" evidence="2">
    <location>
        <begin position="295"/>
        <end position="407"/>
    </location>
</feature>
<dbReference type="Pfam" id="PF22939">
    <property type="entry name" value="WHD_GPIID"/>
    <property type="match status" value="1"/>
</dbReference>
<sequence length="1320" mass="150163">MASIRSTSFERSLEQFRRELSDTEMKEIGGANQKSLEATIQKIQSKLGREHGLCKLTRVEALVRSMKHIEELVTIFLNVSEVVAFIWGPIKLALMVATTWGDSVRQLVDVYEEISETLGNLAFFRKLLPSDEHLQLVVEDYFYDILRFHRCVLDVFSPPDGKRLFKWAWVTFRRRVKPIVASLRRRHDMLSDDKLQSHAILKEVEDSESSAKDRFKNLQAGLEDIRASLASEELRSRVLQDQEMRTYLERKLDVPQSRADLQLESPEYILESSGNWIFSHPDYYSWETDSPLEGSVLFLNGSPGSGKSTLARTIIRRLKEKRVADFLAYFLFKHDDANRRSTESMLRHLMMQLVNSDETIMRLAHDKCSAAESVELSTLKTLAKDCITSQRSAIIIIDGLDEASDNEPDKSLKWCLDDLLATAASRGCHLKILISGQRDGRLEPLLSSHPQIRLDAADAHLKDIKEYCKSQAARIRTRFLLTQPEEESLITKVAGASQGMFLYARVVLENLASMDSIQEYEDELEAEKFPEDLYHAFERVVHRVMRTNGPSREKTVKKILGWVICSARPLRWREIQSRFCIDAEKGACNFRNFRRDGCKSICSSLVDVTYCELFPTLESEQTLNMVHKTATEYLIHTGTINLLQEHASMALFCCRYLSSQAFLIGEECPDIHSVIQAGYFGFMDYAAVHFNSHCQAIQSSHGKLHSASESKIAVDAAIRDLVRSHGGKGNDALVESPSTDYHLETSHQNLGLSIQQSVTVIRETTHARQSSLSLDAQFTSLEGPIRFKCPKIQCSKFAIGFLEQDVYEKHLHAHERPFRCDYHGCFAYVTGYPSQQQLRDHSEDVHSEGSQPKFSFPTVNGKDRWDIIEACKAGNLDEVKRFHQAGVDLSVHQRTSPLSPATRAGHFQICEYLVNNGVNPYAKPFGAHRDNLPIRVAIAHKRFQIMEFFLRRNYDATFLPEFIARAMIADFPRGLDLLMTFIQPEEHSKIISEVIIAFWQFGTSSSSFYATAIHKWLERALPKLYRGNDALTAEYRTILRRDSTDCQTAKEAILNNYMLRRGVFVGGCHPLKAFLLDLMDKDDLQVQNDHHDTPLHLLLQGATEEGCIGKQCHSCVNLVQRMIQIDDGLSANTPTASGKLPAHIAMDKAVAPGALETLLPFTKDLNQKDNYGLSLLHHATQSPDHLRVLLKHDRLDLFIRNRKGQTAFSYAVLSHDSVAMSVLECLVQADKRLAWTADEDGDHLTPLHHAMRNLEQIWFTREVRNRHVKIAVFLLQQPEVENILRAYLACSLSDYGQKVRQFAEVESLEEALEVMDRIGF</sequence>
<name>A0AAE8M0D2_9HYPO</name>
<dbReference type="InterPro" id="IPR056884">
    <property type="entry name" value="NPHP3-like_N"/>
</dbReference>
<comment type="caution">
    <text evidence="3">The sequence shown here is derived from an EMBL/GenBank/DDBJ whole genome shotgun (WGS) entry which is preliminary data.</text>
</comment>
<organism evidence="3 4">
    <name type="scientific">Fusarium torulosum</name>
    <dbReference type="NCBI Taxonomy" id="33205"/>
    <lineage>
        <taxon>Eukaryota</taxon>
        <taxon>Fungi</taxon>
        <taxon>Dikarya</taxon>
        <taxon>Ascomycota</taxon>
        <taxon>Pezizomycotina</taxon>
        <taxon>Sordariomycetes</taxon>
        <taxon>Hypocreomycetidae</taxon>
        <taxon>Hypocreales</taxon>
        <taxon>Nectriaceae</taxon>
        <taxon>Fusarium</taxon>
    </lineage>
</organism>
<reference evidence="3" key="1">
    <citation type="submission" date="2018-03" db="EMBL/GenBank/DDBJ databases">
        <authorList>
            <person name="Guldener U."/>
        </authorList>
    </citation>
    <scope>NUCLEOTIDE SEQUENCE</scope>
</reference>
<dbReference type="Gene3D" id="3.40.50.300">
    <property type="entry name" value="P-loop containing nucleotide triphosphate hydrolases"/>
    <property type="match status" value="1"/>
</dbReference>
<dbReference type="InterPro" id="IPR007111">
    <property type="entry name" value="NACHT_NTPase"/>
</dbReference>
<dbReference type="InterPro" id="IPR003593">
    <property type="entry name" value="AAA+_ATPase"/>
</dbReference>
<keyword evidence="4" id="KW-1185">Reference proteome</keyword>
<dbReference type="SMART" id="SM00248">
    <property type="entry name" value="ANK"/>
    <property type="match status" value="8"/>
</dbReference>
<dbReference type="PROSITE" id="PS50837">
    <property type="entry name" value="NACHT"/>
    <property type="match status" value="1"/>
</dbReference>
<dbReference type="InterPro" id="IPR036770">
    <property type="entry name" value="Ankyrin_rpt-contain_sf"/>
</dbReference>
<dbReference type="EMBL" id="ONZP01000050">
    <property type="protein sequence ID" value="SPJ71857.1"/>
    <property type="molecule type" value="Genomic_DNA"/>
</dbReference>
<proteinExistence type="predicted"/>
<gene>
    <name evidence="3" type="ORF">FTOL_01585</name>
</gene>
<dbReference type="PANTHER" id="PTHR10039">
    <property type="entry name" value="AMELOGENIN"/>
    <property type="match status" value="1"/>
</dbReference>
<dbReference type="InterPro" id="IPR027417">
    <property type="entry name" value="P-loop_NTPase"/>
</dbReference>
<dbReference type="Gene3D" id="1.25.40.20">
    <property type="entry name" value="Ankyrin repeat-containing domain"/>
    <property type="match status" value="2"/>
</dbReference>
<evidence type="ECO:0000259" key="2">
    <source>
        <dbReference type="PROSITE" id="PS50837"/>
    </source>
</evidence>
<protein>
    <recommendedName>
        <fullName evidence="2">NACHT domain-containing protein</fullName>
    </recommendedName>
</protein>
<dbReference type="PANTHER" id="PTHR10039:SF14">
    <property type="entry name" value="NACHT DOMAIN-CONTAINING PROTEIN"/>
    <property type="match status" value="1"/>
</dbReference>
<dbReference type="Proteomes" id="UP001187734">
    <property type="component" value="Unassembled WGS sequence"/>
</dbReference>
<accession>A0AAE8M0D2</accession>
<dbReference type="SUPFAM" id="SSF52540">
    <property type="entry name" value="P-loop containing nucleoside triphosphate hydrolases"/>
    <property type="match status" value="1"/>
</dbReference>
<evidence type="ECO:0000256" key="1">
    <source>
        <dbReference type="ARBA" id="ARBA00022737"/>
    </source>
</evidence>